<keyword evidence="12" id="KW-1185">Reference proteome</keyword>
<dbReference type="NCBIfam" id="TIGR00815">
    <property type="entry name" value="sulP"/>
    <property type="match status" value="1"/>
</dbReference>
<keyword evidence="5 9" id="KW-1133">Transmembrane helix</keyword>
<dbReference type="SUPFAM" id="SSF52091">
    <property type="entry name" value="SpoIIaa-like"/>
    <property type="match status" value="1"/>
</dbReference>
<reference evidence="11 12" key="1">
    <citation type="submission" date="2014-04" db="EMBL/GenBank/DDBJ databases">
        <authorList>
            <consortium name="DOE Joint Genome Institute"/>
            <person name="Kuo A."/>
            <person name="Gay G."/>
            <person name="Dore J."/>
            <person name="Kohler A."/>
            <person name="Nagy L.G."/>
            <person name="Floudas D."/>
            <person name="Copeland A."/>
            <person name="Barry K.W."/>
            <person name="Cichocki N."/>
            <person name="Veneault-Fourrey C."/>
            <person name="LaButti K."/>
            <person name="Lindquist E.A."/>
            <person name="Lipzen A."/>
            <person name="Lundell T."/>
            <person name="Morin E."/>
            <person name="Murat C."/>
            <person name="Sun H."/>
            <person name="Tunlid A."/>
            <person name="Henrissat B."/>
            <person name="Grigoriev I.V."/>
            <person name="Hibbett D.S."/>
            <person name="Martin F."/>
            <person name="Nordberg H.P."/>
            <person name="Cantor M.N."/>
            <person name="Hua S.X."/>
        </authorList>
    </citation>
    <scope>NUCLEOTIDE SEQUENCE [LARGE SCALE GENOMIC DNA]</scope>
    <source>
        <strain evidence="12">h7</strain>
    </source>
</reference>
<feature type="transmembrane region" description="Helical" evidence="9">
    <location>
        <begin position="315"/>
        <end position="337"/>
    </location>
</feature>
<sequence>MSLSSAKRLGKRVIGYPETSVPVVSAIDYVVQIFDTPTSRLKTYLISLFPILSWITKYNLGWLTGDVIAGLTVGMVVVPQGMSYAILATLPAEYGLYSSFVGVLIYCFFATSKDVSIGPVAVMSLTVANIIKHVQHTDPQFQGPQIASALAAITGFIVLGIGLLRIGWLVEFIPAPAVSGFMTGSAISIAAGQVPGLMGITGFDTRAATYKVIINTLKGLPRTKLDAAWGLTGLAGLYIIRYACLYLCKKYPRRARLYFFISVLRNAFVLIVLTLAAWLYCRHRKNKAGKYPIKILLTVPAGFKHIKRPDLNTELLAALAPELPVATIILLLEHIAISKSFGRLNGYKINPNQELIAIGVTNTIGSCFGAYPATGSFSRSALKSKSGVRTPAAGIITAVVVIVALYGLTAAFFWIPTAGLSAIIIHAVADLVASPSQVYSFWRVSPLELFIWLAAVLVTVFSSIENGIYTSIAASLFLLLVRIAHPRGSFLGKVTVRESSGDKSEREVFLPLDKGGVTHEDLKVVPPSPGVLVYRFEESYLYPNSSIVNSALVDYVKDNLRRGRDMTNVKLSDRPWNDPGPSRGGAVQDQTDNEKKPVLHAVVLDFSTVSHIDTTAVQALIDTRTEIEKWADHPIEFHFASILSPWIRRALIAGGFGTGISASKVREIAAVVPDHYDTSAVPEYRSEDVESGTDLKKQRSVSDSTGGNEFAPVVSPETPFFHIDLAGAVRAAESGLARVSN</sequence>
<evidence type="ECO:0000313" key="12">
    <source>
        <dbReference type="Proteomes" id="UP000053424"/>
    </source>
</evidence>
<dbReference type="EMBL" id="KN831768">
    <property type="protein sequence ID" value="KIM48864.1"/>
    <property type="molecule type" value="Genomic_DNA"/>
</dbReference>
<feature type="region of interest" description="Disordered" evidence="8">
    <location>
        <begin position="682"/>
        <end position="709"/>
    </location>
</feature>
<evidence type="ECO:0000313" key="11">
    <source>
        <dbReference type="EMBL" id="KIM48864.1"/>
    </source>
</evidence>
<dbReference type="InterPro" id="IPR002645">
    <property type="entry name" value="STAS_dom"/>
</dbReference>
<feature type="transmembrane region" description="Helical" evidence="9">
    <location>
        <begin position="257"/>
        <end position="280"/>
    </location>
</feature>
<evidence type="ECO:0000256" key="5">
    <source>
        <dbReference type="ARBA" id="ARBA00022989"/>
    </source>
</evidence>
<dbReference type="InterPro" id="IPR001902">
    <property type="entry name" value="SLC26A/SulP_fam"/>
</dbReference>
<evidence type="ECO:0000259" key="10">
    <source>
        <dbReference type="PROSITE" id="PS50801"/>
    </source>
</evidence>
<comment type="similarity">
    <text evidence="2">Belongs to the SLC26A/SulP transporter (TC 2.A.53) family.</text>
</comment>
<dbReference type="CDD" id="cd07042">
    <property type="entry name" value="STAS_SulP_like_sulfate_transporter"/>
    <property type="match status" value="1"/>
</dbReference>
<protein>
    <recommendedName>
        <fullName evidence="10">STAS domain-containing protein</fullName>
    </recommendedName>
</protein>
<evidence type="ECO:0000256" key="7">
    <source>
        <dbReference type="ARBA" id="ARBA00054315"/>
    </source>
</evidence>
<evidence type="ECO:0000256" key="2">
    <source>
        <dbReference type="ARBA" id="ARBA00008692"/>
    </source>
</evidence>
<dbReference type="OrthoDB" id="288203at2759"/>
<name>A0A0C3CXI1_HEBCY</name>
<evidence type="ECO:0000256" key="8">
    <source>
        <dbReference type="SAM" id="MobiDB-lite"/>
    </source>
</evidence>
<feature type="transmembrane region" description="Helical" evidence="9">
    <location>
        <begin position="117"/>
        <end position="134"/>
    </location>
</feature>
<keyword evidence="4 9" id="KW-0812">Transmembrane</keyword>
<feature type="transmembrane region" description="Helical" evidence="9">
    <location>
        <begin position="94"/>
        <end position="111"/>
    </location>
</feature>
<evidence type="ECO:0000256" key="1">
    <source>
        <dbReference type="ARBA" id="ARBA00004141"/>
    </source>
</evidence>
<dbReference type="Pfam" id="PF01740">
    <property type="entry name" value="STAS"/>
    <property type="match status" value="1"/>
</dbReference>
<keyword evidence="6 9" id="KW-0472">Membrane</keyword>
<feature type="domain" description="STAS" evidence="10">
    <location>
        <begin position="529"/>
        <end position="656"/>
    </location>
</feature>
<dbReference type="GO" id="GO:1902434">
    <property type="term" value="P:sulfate import across plasma membrane"/>
    <property type="evidence" value="ECO:0007669"/>
    <property type="project" value="UniProtKB-ARBA"/>
</dbReference>
<feature type="compositionally biased region" description="Basic and acidic residues" evidence="8">
    <location>
        <begin position="567"/>
        <end position="576"/>
    </location>
</feature>
<keyword evidence="3" id="KW-0813">Transport</keyword>
<feature type="region of interest" description="Disordered" evidence="8">
    <location>
        <begin position="567"/>
        <end position="592"/>
    </location>
</feature>
<feature type="transmembrane region" description="Helical" evidence="9">
    <location>
        <begin position="146"/>
        <end position="168"/>
    </location>
</feature>
<dbReference type="AlphaFoldDB" id="A0A0C3CXI1"/>
<dbReference type="InterPro" id="IPR011547">
    <property type="entry name" value="SLC26A/SulP_dom"/>
</dbReference>
<evidence type="ECO:0000256" key="4">
    <source>
        <dbReference type="ARBA" id="ARBA00022692"/>
    </source>
</evidence>
<feature type="transmembrane region" description="Helical" evidence="9">
    <location>
        <begin position="413"/>
        <end position="433"/>
    </location>
</feature>
<evidence type="ECO:0000256" key="3">
    <source>
        <dbReference type="ARBA" id="ARBA00022448"/>
    </source>
</evidence>
<gene>
    <name evidence="11" type="ORF">M413DRAFT_438037</name>
</gene>
<dbReference type="InterPro" id="IPR036513">
    <property type="entry name" value="STAS_dom_sf"/>
</dbReference>
<dbReference type="Proteomes" id="UP000053424">
    <property type="component" value="Unassembled WGS sequence"/>
</dbReference>
<feature type="transmembrane region" description="Helical" evidence="9">
    <location>
        <begin position="227"/>
        <end position="248"/>
    </location>
</feature>
<dbReference type="PROSITE" id="PS01130">
    <property type="entry name" value="SLC26A"/>
    <property type="match status" value="1"/>
</dbReference>
<accession>A0A0C3CXI1</accession>
<dbReference type="Gene3D" id="3.30.750.24">
    <property type="entry name" value="STAS domain"/>
    <property type="match status" value="1"/>
</dbReference>
<proteinExistence type="inferred from homology"/>
<dbReference type="GO" id="GO:0008271">
    <property type="term" value="F:secondary active sulfate transmembrane transporter activity"/>
    <property type="evidence" value="ECO:0007669"/>
    <property type="project" value="InterPro"/>
</dbReference>
<comment type="subcellular location">
    <subcellularLocation>
        <location evidence="1">Membrane</location>
        <topology evidence="1">Multi-pass membrane protein</topology>
    </subcellularLocation>
</comment>
<feature type="transmembrane region" description="Helical" evidence="9">
    <location>
        <begin position="388"/>
        <end position="407"/>
    </location>
</feature>
<feature type="transmembrane region" description="Helical" evidence="9">
    <location>
        <begin position="440"/>
        <end position="461"/>
    </location>
</feature>
<dbReference type="Pfam" id="PF00916">
    <property type="entry name" value="Sulfate_transp"/>
    <property type="match status" value="1"/>
</dbReference>
<dbReference type="PANTHER" id="PTHR11814">
    <property type="entry name" value="SULFATE TRANSPORTER"/>
    <property type="match status" value="1"/>
</dbReference>
<dbReference type="PROSITE" id="PS50801">
    <property type="entry name" value="STAS"/>
    <property type="match status" value="1"/>
</dbReference>
<evidence type="ECO:0000256" key="6">
    <source>
        <dbReference type="ARBA" id="ARBA00023136"/>
    </source>
</evidence>
<feature type="transmembrane region" description="Helical" evidence="9">
    <location>
        <begin position="67"/>
        <end position="87"/>
    </location>
</feature>
<reference evidence="12" key="2">
    <citation type="submission" date="2015-01" db="EMBL/GenBank/DDBJ databases">
        <title>Evolutionary Origins and Diversification of the Mycorrhizal Mutualists.</title>
        <authorList>
            <consortium name="DOE Joint Genome Institute"/>
            <consortium name="Mycorrhizal Genomics Consortium"/>
            <person name="Kohler A."/>
            <person name="Kuo A."/>
            <person name="Nagy L.G."/>
            <person name="Floudas D."/>
            <person name="Copeland A."/>
            <person name="Barry K.W."/>
            <person name="Cichocki N."/>
            <person name="Veneault-Fourrey C."/>
            <person name="LaButti K."/>
            <person name="Lindquist E.A."/>
            <person name="Lipzen A."/>
            <person name="Lundell T."/>
            <person name="Morin E."/>
            <person name="Murat C."/>
            <person name="Riley R."/>
            <person name="Ohm R."/>
            <person name="Sun H."/>
            <person name="Tunlid A."/>
            <person name="Henrissat B."/>
            <person name="Grigoriev I.V."/>
            <person name="Hibbett D.S."/>
            <person name="Martin F."/>
        </authorList>
    </citation>
    <scope>NUCLEOTIDE SEQUENCE [LARGE SCALE GENOMIC DNA]</scope>
    <source>
        <strain evidence="12">h7</strain>
    </source>
</reference>
<organism evidence="11 12">
    <name type="scientific">Hebeloma cylindrosporum</name>
    <dbReference type="NCBI Taxonomy" id="76867"/>
    <lineage>
        <taxon>Eukaryota</taxon>
        <taxon>Fungi</taxon>
        <taxon>Dikarya</taxon>
        <taxon>Basidiomycota</taxon>
        <taxon>Agaricomycotina</taxon>
        <taxon>Agaricomycetes</taxon>
        <taxon>Agaricomycetidae</taxon>
        <taxon>Agaricales</taxon>
        <taxon>Agaricineae</taxon>
        <taxon>Hymenogastraceae</taxon>
        <taxon>Hebeloma</taxon>
    </lineage>
</organism>
<dbReference type="FunFam" id="3.30.750.24:FF:000046">
    <property type="entry name" value="Solute carrier family 26 (Sodium-independent sulfate anion transporter), member 11"/>
    <property type="match status" value="1"/>
</dbReference>
<comment type="function">
    <text evidence="7">High affinity uptake of sulfate into the cell.</text>
</comment>
<dbReference type="STRING" id="686832.A0A0C3CXI1"/>
<evidence type="ECO:0000256" key="9">
    <source>
        <dbReference type="SAM" id="Phobius"/>
    </source>
</evidence>
<dbReference type="HOGENOM" id="CLU_003182_8_0_1"/>
<dbReference type="InterPro" id="IPR018045">
    <property type="entry name" value="S04_transporter_CS"/>
</dbReference>
<dbReference type="GO" id="GO:0016020">
    <property type="term" value="C:membrane"/>
    <property type="evidence" value="ECO:0007669"/>
    <property type="project" value="UniProtKB-SubCell"/>
</dbReference>
<feature type="compositionally biased region" description="Basic and acidic residues" evidence="8">
    <location>
        <begin position="684"/>
        <end position="697"/>
    </location>
</feature>